<keyword evidence="12" id="KW-0325">Glycoprotein</keyword>
<feature type="transmembrane region" description="Helical" evidence="15">
    <location>
        <begin position="243"/>
        <end position="262"/>
    </location>
</feature>
<sequence>MAVIDPADNASDASIVFSINMFLIAFVTLFAIVRLPRLFSLLRIPSEWKNGHILRYAPYRPYRPSVQATHNEHPPHSSPEDHEPEPDEAHALNPHTHHVRRFTHEGTLITMDLPPHIPACIKPLRPLMTPLRARIAPGFSVAQMLVISVYFYSLLYPAFYHSNIFTDSARTGWICIAQMPFVFLFAQKNNVVGWIIGYGYEKLNFIHRFAGRIVVLAANIHSLHYFYLWSLQGTLAESMKGSHAIWGTVALICLDMIVFFSTEYWRQKAYNLFLTTHIIGFILVMPALYMHKPPMLPYIFACSSLYIFDHLARLIKSRLTIAHIRPLPELDLTRVEIPRINAGWRAGQHVRLRVLSAKMGWMGWAEVHPFTIASVAENVPEGMVLMCKRTGGWTRKLYEIAKLGANEEGGIGGRQVTVIVDGPYGGPQHTVFSSFSAAVFVAGGSGITFALSVIQDLVQKDLRGASRVKIIELIWIVPDIACLAPILPTLSMLVVQSVLTPLRINVFYTRAPTAEKPAFFTAATLDPSSSAHHPAQFPLGLTVTPGKPRLLNFLEHAINHAVTLGHSNPNDEVPSLTGLVVGVCGPVSMADDVAAAVNGVDAARRDQVGGIELHEEVFGW</sequence>
<accession>A0A0C2YKX1</accession>
<feature type="transmembrane region" description="Helical" evidence="15">
    <location>
        <begin position="171"/>
        <end position="197"/>
    </location>
</feature>
<evidence type="ECO:0000256" key="2">
    <source>
        <dbReference type="ARBA" id="ARBA00006278"/>
    </source>
</evidence>
<feature type="region of interest" description="Disordered" evidence="14">
    <location>
        <begin position="65"/>
        <end position="91"/>
    </location>
</feature>
<dbReference type="GO" id="GO:0015677">
    <property type="term" value="P:copper ion import"/>
    <property type="evidence" value="ECO:0007669"/>
    <property type="project" value="TreeGrafter"/>
</dbReference>
<dbReference type="PANTHER" id="PTHR32361">
    <property type="entry name" value="FERRIC/CUPRIC REDUCTASE TRANSMEMBRANE COMPONENT"/>
    <property type="match status" value="1"/>
</dbReference>
<dbReference type="InterPro" id="IPR017938">
    <property type="entry name" value="Riboflavin_synthase-like_b-brl"/>
</dbReference>
<dbReference type="EMBL" id="KN831779">
    <property type="protein sequence ID" value="KIM41657.1"/>
    <property type="molecule type" value="Genomic_DNA"/>
</dbReference>
<evidence type="ECO:0000256" key="11">
    <source>
        <dbReference type="ARBA" id="ARBA00023136"/>
    </source>
</evidence>
<dbReference type="GO" id="GO:0006879">
    <property type="term" value="P:intracellular iron ion homeostasis"/>
    <property type="evidence" value="ECO:0007669"/>
    <property type="project" value="TreeGrafter"/>
</dbReference>
<feature type="transmembrane region" description="Helical" evidence="15">
    <location>
        <begin position="431"/>
        <end position="454"/>
    </location>
</feature>
<evidence type="ECO:0000256" key="4">
    <source>
        <dbReference type="ARBA" id="ARBA00022448"/>
    </source>
</evidence>
<feature type="transmembrane region" description="Helical" evidence="15">
    <location>
        <begin position="269"/>
        <end position="289"/>
    </location>
</feature>
<dbReference type="OrthoDB" id="17725at2759"/>
<comment type="catalytic activity">
    <reaction evidence="13">
        <text>2 a Fe(II)-siderophore + NADP(+) + H(+) = 2 a Fe(III)-siderophore + NADPH</text>
        <dbReference type="Rhea" id="RHEA:28795"/>
        <dbReference type="Rhea" id="RHEA-COMP:11342"/>
        <dbReference type="Rhea" id="RHEA-COMP:11344"/>
        <dbReference type="ChEBI" id="CHEBI:15378"/>
        <dbReference type="ChEBI" id="CHEBI:29033"/>
        <dbReference type="ChEBI" id="CHEBI:29034"/>
        <dbReference type="ChEBI" id="CHEBI:57783"/>
        <dbReference type="ChEBI" id="CHEBI:58349"/>
        <dbReference type="EC" id="1.16.1.9"/>
    </reaction>
</comment>
<dbReference type="SFLD" id="SFLDG01168">
    <property type="entry name" value="Ferric_reductase_subgroup_(FRE"/>
    <property type="match status" value="1"/>
</dbReference>
<feature type="transmembrane region" description="Helical" evidence="15">
    <location>
        <begin position="474"/>
        <end position="495"/>
    </location>
</feature>
<dbReference type="GO" id="GO:0005886">
    <property type="term" value="C:plasma membrane"/>
    <property type="evidence" value="ECO:0007669"/>
    <property type="project" value="UniProtKB-SubCell"/>
</dbReference>
<gene>
    <name evidence="17" type="ORF">M413DRAFT_409883</name>
</gene>
<evidence type="ECO:0000313" key="18">
    <source>
        <dbReference type="Proteomes" id="UP000053424"/>
    </source>
</evidence>
<dbReference type="Pfam" id="PF08030">
    <property type="entry name" value="NAD_binding_6"/>
    <property type="match status" value="1"/>
</dbReference>
<evidence type="ECO:0000256" key="6">
    <source>
        <dbReference type="ARBA" id="ARBA00022692"/>
    </source>
</evidence>
<dbReference type="GO" id="GO:0052851">
    <property type="term" value="F:ferric-chelate reductase (NADPH) activity"/>
    <property type="evidence" value="ECO:0007669"/>
    <property type="project" value="UniProtKB-EC"/>
</dbReference>
<keyword evidence="6 15" id="KW-0812">Transmembrane</keyword>
<evidence type="ECO:0000256" key="12">
    <source>
        <dbReference type="ARBA" id="ARBA00023180"/>
    </source>
</evidence>
<reference evidence="18" key="2">
    <citation type="submission" date="2015-01" db="EMBL/GenBank/DDBJ databases">
        <title>Evolutionary Origins and Diversification of the Mycorrhizal Mutualists.</title>
        <authorList>
            <consortium name="DOE Joint Genome Institute"/>
            <consortium name="Mycorrhizal Genomics Consortium"/>
            <person name="Kohler A."/>
            <person name="Kuo A."/>
            <person name="Nagy L.G."/>
            <person name="Floudas D."/>
            <person name="Copeland A."/>
            <person name="Barry K.W."/>
            <person name="Cichocki N."/>
            <person name="Veneault-Fourrey C."/>
            <person name="LaButti K."/>
            <person name="Lindquist E.A."/>
            <person name="Lipzen A."/>
            <person name="Lundell T."/>
            <person name="Morin E."/>
            <person name="Murat C."/>
            <person name="Riley R."/>
            <person name="Ohm R."/>
            <person name="Sun H."/>
            <person name="Tunlid A."/>
            <person name="Henrissat B."/>
            <person name="Grigoriev I.V."/>
            <person name="Hibbett D.S."/>
            <person name="Martin F."/>
        </authorList>
    </citation>
    <scope>NUCLEOTIDE SEQUENCE [LARGE SCALE GENOMIC DNA]</scope>
    <source>
        <strain evidence="18">h7</strain>
    </source>
</reference>
<evidence type="ECO:0000313" key="17">
    <source>
        <dbReference type="EMBL" id="KIM41657.1"/>
    </source>
</evidence>
<dbReference type="Pfam" id="PF01794">
    <property type="entry name" value="Ferric_reduct"/>
    <property type="match status" value="1"/>
</dbReference>
<dbReference type="Gene3D" id="3.40.50.80">
    <property type="entry name" value="Nucleotide-binding domain of ferredoxin-NADP reductase (FNR) module"/>
    <property type="match status" value="1"/>
</dbReference>
<dbReference type="InterPro" id="IPR017927">
    <property type="entry name" value="FAD-bd_FR_type"/>
</dbReference>
<keyword evidence="7" id="KW-0249">Electron transport</keyword>
<keyword evidence="4" id="KW-0813">Transport</keyword>
<protein>
    <recommendedName>
        <fullName evidence="3">ferric-chelate reductase (NADPH)</fullName>
        <ecNumber evidence="3">1.16.1.9</ecNumber>
    </recommendedName>
</protein>
<keyword evidence="5" id="KW-1003">Cell membrane</keyword>
<feature type="transmembrane region" description="Helical" evidence="15">
    <location>
        <begin position="209"/>
        <end position="231"/>
    </location>
</feature>
<feature type="transmembrane region" description="Helical" evidence="15">
    <location>
        <begin position="135"/>
        <end position="159"/>
    </location>
</feature>
<proteinExistence type="inferred from homology"/>
<reference evidence="17 18" key="1">
    <citation type="submission" date="2014-04" db="EMBL/GenBank/DDBJ databases">
        <authorList>
            <consortium name="DOE Joint Genome Institute"/>
            <person name="Kuo A."/>
            <person name="Gay G."/>
            <person name="Dore J."/>
            <person name="Kohler A."/>
            <person name="Nagy L.G."/>
            <person name="Floudas D."/>
            <person name="Copeland A."/>
            <person name="Barry K.W."/>
            <person name="Cichocki N."/>
            <person name="Veneault-Fourrey C."/>
            <person name="LaButti K."/>
            <person name="Lindquist E.A."/>
            <person name="Lipzen A."/>
            <person name="Lundell T."/>
            <person name="Morin E."/>
            <person name="Murat C."/>
            <person name="Sun H."/>
            <person name="Tunlid A."/>
            <person name="Henrissat B."/>
            <person name="Grigoriev I.V."/>
            <person name="Hibbett D.S."/>
            <person name="Martin F."/>
            <person name="Nordberg H.P."/>
            <person name="Cantor M.N."/>
            <person name="Hua S.X."/>
        </authorList>
    </citation>
    <scope>NUCLEOTIDE SEQUENCE [LARGE SCALE GENOMIC DNA]</scope>
    <source>
        <strain evidence="18">h7</strain>
    </source>
</reference>
<dbReference type="SUPFAM" id="SSF63380">
    <property type="entry name" value="Riboflavin synthase domain-like"/>
    <property type="match status" value="1"/>
</dbReference>
<keyword evidence="11 15" id="KW-0472">Membrane</keyword>
<feature type="compositionally biased region" description="Basic and acidic residues" evidence="14">
    <location>
        <begin position="70"/>
        <end position="81"/>
    </location>
</feature>
<dbReference type="GO" id="GO:0006826">
    <property type="term" value="P:iron ion transport"/>
    <property type="evidence" value="ECO:0007669"/>
    <property type="project" value="UniProtKB-ARBA"/>
</dbReference>
<dbReference type="InterPro" id="IPR039261">
    <property type="entry name" value="FNR_nucleotide-bd"/>
</dbReference>
<dbReference type="InterPro" id="IPR013112">
    <property type="entry name" value="FAD-bd_8"/>
</dbReference>
<evidence type="ECO:0000256" key="7">
    <source>
        <dbReference type="ARBA" id="ARBA00022982"/>
    </source>
</evidence>
<dbReference type="InterPro" id="IPR013121">
    <property type="entry name" value="Fe_red_NAD-bd_6"/>
</dbReference>
<dbReference type="AlphaFoldDB" id="A0A0C2YKX1"/>
<dbReference type="PROSITE" id="PS51384">
    <property type="entry name" value="FAD_FR"/>
    <property type="match status" value="1"/>
</dbReference>
<evidence type="ECO:0000256" key="13">
    <source>
        <dbReference type="ARBA" id="ARBA00048483"/>
    </source>
</evidence>
<keyword evidence="8 15" id="KW-1133">Transmembrane helix</keyword>
<dbReference type="InterPro" id="IPR013130">
    <property type="entry name" value="Fe3_Rdtase_TM_dom"/>
</dbReference>
<dbReference type="PANTHER" id="PTHR32361:SF9">
    <property type="entry name" value="FERRIC REDUCTASE TRANSMEMBRANE COMPONENT 3-RELATED"/>
    <property type="match status" value="1"/>
</dbReference>
<dbReference type="STRING" id="686832.A0A0C2YKX1"/>
<evidence type="ECO:0000259" key="16">
    <source>
        <dbReference type="PROSITE" id="PS51384"/>
    </source>
</evidence>
<dbReference type="EC" id="1.16.1.9" evidence="3"/>
<evidence type="ECO:0000256" key="15">
    <source>
        <dbReference type="SAM" id="Phobius"/>
    </source>
</evidence>
<dbReference type="HOGENOM" id="CLU_017408_1_0_1"/>
<dbReference type="CDD" id="cd06186">
    <property type="entry name" value="NOX_Duox_like_FAD_NADP"/>
    <property type="match status" value="1"/>
</dbReference>
<evidence type="ECO:0000256" key="1">
    <source>
        <dbReference type="ARBA" id="ARBA00004651"/>
    </source>
</evidence>
<dbReference type="Proteomes" id="UP000053424">
    <property type="component" value="Unassembled WGS sequence"/>
</dbReference>
<name>A0A0C2YKX1_HEBCY</name>
<keyword evidence="18" id="KW-1185">Reference proteome</keyword>
<evidence type="ECO:0000256" key="10">
    <source>
        <dbReference type="ARBA" id="ARBA00023065"/>
    </source>
</evidence>
<comment type="similarity">
    <text evidence="2">Belongs to the ferric reductase (FRE) family.</text>
</comment>
<feature type="domain" description="FAD-binding FR-type" evidence="16">
    <location>
        <begin position="314"/>
        <end position="430"/>
    </location>
</feature>
<dbReference type="Pfam" id="PF08022">
    <property type="entry name" value="FAD_binding_8"/>
    <property type="match status" value="1"/>
</dbReference>
<organism evidence="17 18">
    <name type="scientific">Hebeloma cylindrosporum</name>
    <dbReference type="NCBI Taxonomy" id="76867"/>
    <lineage>
        <taxon>Eukaryota</taxon>
        <taxon>Fungi</taxon>
        <taxon>Dikarya</taxon>
        <taxon>Basidiomycota</taxon>
        <taxon>Agaricomycotina</taxon>
        <taxon>Agaricomycetes</taxon>
        <taxon>Agaricomycetidae</taxon>
        <taxon>Agaricales</taxon>
        <taxon>Agaricineae</taxon>
        <taxon>Hymenogastraceae</taxon>
        <taxon>Hebeloma</taxon>
    </lineage>
</organism>
<comment type="subcellular location">
    <subcellularLocation>
        <location evidence="1">Cell membrane</location>
        <topology evidence="1">Multi-pass membrane protein</topology>
    </subcellularLocation>
</comment>
<feature type="transmembrane region" description="Helical" evidence="15">
    <location>
        <begin position="15"/>
        <end position="33"/>
    </location>
</feature>
<dbReference type="InterPro" id="IPR051410">
    <property type="entry name" value="Ferric/Cupric_Reductase"/>
</dbReference>
<evidence type="ECO:0000256" key="14">
    <source>
        <dbReference type="SAM" id="MobiDB-lite"/>
    </source>
</evidence>
<evidence type="ECO:0000256" key="9">
    <source>
        <dbReference type="ARBA" id="ARBA00023002"/>
    </source>
</evidence>
<keyword evidence="10" id="KW-0406">Ion transport</keyword>
<dbReference type="SUPFAM" id="SSF52343">
    <property type="entry name" value="Ferredoxin reductase-like, C-terminal NADP-linked domain"/>
    <property type="match status" value="1"/>
</dbReference>
<keyword evidence="9" id="KW-0560">Oxidoreductase</keyword>
<dbReference type="SFLD" id="SFLDS00052">
    <property type="entry name" value="Ferric_Reductase_Domain"/>
    <property type="match status" value="1"/>
</dbReference>
<evidence type="ECO:0000256" key="8">
    <source>
        <dbReference type="ARBA" id="ARBA00022989"/>
    </source>
</evidence>
<evidence type="ECO:0000256" key="3">
    <source>
        <dbReference type="ARBA" id="ARBA00012668"/>
    </source>
</evidence>
<evidence type="ECO:0000256" key="5">
    <source>
        <dbReference type="ARBA" id="ARBA00022475"/>
    </source>
</evidence>